<organism evidence="2 3">
    <name type="scientific">Suillus placidus</name>
    <dbReference type="NCBI Taxonomy" id="48579"/>
    <lineage>
        <taxon>Eukaryota</taxon>
        <taxon>Fungi</taxon>
        <taxon>Dikarya</taxon>
        <taxon>Basidiomycota</taxon>
        <taxon>Agaricomycotina</taxon>
        <taxon>Agaricomycetes</taxon>
        <taxon>Agaricomycetidae</taxon>
        <taxon>Boletales</taxon>
        <taxon>Suillineae</taxon>
        <taxon>Suillaceae</taxon>
        <taxon>Suillus</taxon>
    </lineage>
</organism>
<name>A0A9P6ZJ50_9AGAM</name>
<proteinExistence type="predicted"/>
<feature type="compositionally biased region" description="Basic residues" evidence="1">
    <location>
        <begin position="55"/>
        <end position="67"/>
    </location>
</feature>
<feature type="non-terminal residue" evidence="2">
    <location>
        <position position="1"/>
    </location>
</feature>
<evidence type="ECO:0000313" key="3">
    <source>
        <dbReference type="Proteomes" id="UP000714275"/>
    </source>
</evidence>
<protein>
    <submittedName>
        <fullName evidence="2">Uncharacterized protein</fullName>
    </submittedName>
</protein>
<feature type="region of interest" description="Disordered" evidence="1">
    <location>
        <begin position="1"/>
        <end position="70"/>
    </location>
</feature>
<dbReference type="AlphaFoldDB" id="A0A9P6ZJ50"/>
<sequence length="152" mass="17308">GPSMAPSPSATKFSHPYLGHGDDMTHMSNPSYRPPSVQPHQDLPFRNSHSCQNSQRRRGSHRIHGTHHSPSTTYSCGWLVGENTTCRFEGPLDAFKAHFGRCHLTGAQDALKSCHWQGCQYQKRADPTIHDMRRDTTWRHVRETHLKIKRGT</sequence>
<evidence type="ECO:0000256" key="1">
    <source>
        <dbReference type="SAM" id="MobiDB-lite"/>
    </source>
</evidence>
<accession>A0A9P6ZJ50</accession>
<evidence type="ECO:0000313" key="2">
    <source>
        <dbReference type="EMBL" id="KAG1767463.1"/>
    </source>
</evidence>
<gene>
    <name evidence="2" type="ORF">EV702DRAFT_1146631</name>
</gene>
<dbReference type="Proteomes" id="UP000714275">
    <property type="component" value="Unassembled WGS sequence"/>
</dbReference>
<comment type="caution">
    <text evidence="2">The sequence shown here is derived from an EMBL/GenBank/DDBJ whole genome shotgun (WGS) entry which is preliminary data.</text>
</comment>
<dbReference type="OrthoDB" id="2688811at2759"/>
<reference evidence="2" key="1">
    <citation type="journal article" date="2020" name="New Phytol.">
        <title>Comparative genomics reveals dynamic genome evolution in host specialist ectomycorrhizal fungi.</title>
        <authorList>
            <person name="Lofgren L.A."/>
            <person name="Nguyen N.H."/>
            <person name="Vilgalys R."/>
            <person name="Ruytinx J."/>
            <person name="Liao H.L."/>
            <person name="Branco S."/>
            <person name="Kuo A."/>
            <person name="LaButti K."/>
            <person name="Lipzen A."/>
            <person name="Andreopoulos W."/>
            <person name="Pangilinan J."/>
            <person name="Riley R."/>
            <person name="Hundley H."/>
            <person name="Na H."/>
            <person name="Barry K."/>
            <person name="Grigoriev I.V."/>
            <person name="Stajich J.E."/>
            <person name="Kennedy P.G."/>
        </authorList>
    </citation>
    <scope>NUCLEOTIDE SEQUENCE</scope>
    <source>
        <strain evidence="2">DOB743</strain>
    </source>
</reference>
<feature type="compositionally biased region" description="Polar residues" evidence="1">
    <location>
        <begin position="1"/>
        <end position="12"/>
    </location>
</feature>
<dbReference type="EMBL" id="JABBWD010000086">
    <property type="protein sequence ID" value="KAG1767463.1"/>
    <property type="molecule type" value="Genomic_DNA"/>
</dbReference>
<keyword evidence="3" id="KW-1185">Reference proteome</keyword>